<evidence type="ECO:0000256" key="12">
    <source>
        <dbReference type="HAMAP-Rule" id="MF_00102"/>
    </source>
</evidence>
<feature type="binding site" evidence="12">
    <location>
        <begin position="100"/>
        <end position="102"/>
    </location>
    <ligand>
        <name>NAD(+)</name>
        <dbReference type="ChEBI" id="CHEBI:57540"/>
    </ligand>
</feature>
<dbReference type="CDD" id="cd02274">
    <property type="entry name" value="DHDPR_N"/>
    <property type="match status" value="1"/>
</dbReference>
<evidence type="ECO:0000256" key="11">
    <source>
        <dbReference type="ARBA" id="ARBA00049396"/>
    </source>
</evidence>
<evidence type="ECO:0000256" key="7">
    <source>
        <dbReference type="ARBA" id="ARBA00023154"/>
    </source>
</evidence>
<feature type="domain" description="Dihydrodipicolinate reductase N-terminal" evidence="13">
    <location>
        <begin position="4"/>
        <end position="127"/>
    </location>
</feature>
<evidence type="ECO:0000256" key="2">
    <source>
        <dbReference type="ARBA" id="ARBA00022605"/>
    </source>
</evidence>
<evidence type="ECO:0000313" key="15">
    <source>
        <dbReference type="EMBL" id="QOL19303.1"/>
    </source>
</evidence>
<feature type="active site" description="Proton donor" evidence="12">
    <location>
        <position position="161"/>
    </location>
</feature>
<dbReference type="RefSeq" id="WP_350332058.1">
    <property type="nucleotide sequence ID" value="NZ_CP054719.1"/>
</dbReference>
<evidence type="ECO:0000256" key="10">
    <source>
        <dbReference type="ARBA" id="ARBA00049080"/>
    </source>
</evidence>
<dbReference type="InterPro" id="IPR022663">
    <property type="entry name" value="DapB_C"/>
</dbReference>
<feature type="domain" description="Dihydrodipicolinate reductase C-terminal" evidence="14">
    <location>
        <begin position="130"/>
        <end position="264"/>
    </location>
</feature>
<dbReference type="PIRSF" id="PIRSF000161">
    <property type="entry name" value="DHPR"/>
    <property type="match status" value="1"/>
</dbReference>
<accession>A0A7L9RRR2</accession>
<reference evidence="15 16" key="1">
    <citation type="submission" date="2020-06" db="EMBL/GenBank/DDBJ databases">
        <title>The endosymbiont of the kinetoplastid Bodo saltans is a Paracaedibacter-like alpha-proteobacterium possessing a putative toxin-antitoxin system.</title>
        <authorList>
            <person name="Midha S."/>
            <person name="Rigden D.J."/>
            <person name="Siozios S."/>
            <person name="Hurst G.D.D."/>
            <person name="Jackson A.P."/>
        </authorList>
    </citation>
    <scope>NUCLEOTIDE SEQUENCE [LARGE SCALE GENOMIC DNA]</scope>
    <source>
        <strain evidence="15">Lake Konstanz</strain>
    </source>
</reference>
<feature type="binding site" evidence="12">
    <location>
        <begin position="10"/>
        <end position="15"/>
    </location>
    <ligand>
        <name>NAD(+)</name>
        <dbReference type="ChEBI" id="CHEBI:57540"/>
    </ligand>
</feature>
<dbReference type="Pfam" id="PF05173">
    <property type="entry name" value="DapB_C"/>
    <property type="match status" value="1"/>
</dbReference>
<dbReference type="GO" id="GO:0009089">
    <property type="term" value="P:lysine biosynthetic process via diaminopimelate"/>
    <property type="evidence" value="ECO:0007669"/>
    <property type="project" value="UniProtKB-UniRule"/>
</dbReference>
<keyword evidence="7 12" id="KW-0457">Lysine biosynthesis</keyword>
<comment type="caution">
    <text evidence="12">Lacks conserved residue(s) required for the propagation of feature annotation.</text>
</comment>
<evidence type="ECO:0000259" key="14">
    <source>
        <dbReference type="Pfam" id="PF05173"/>
    </source>
</evidence>
<comment type="function">
    <text evidence="12">Catalyzes the conversion of 4-hydroxy-tetrahydrodipicolinate (HTPA) to tetrahydrodipicolinate.</text>
</comment>
<dbReference type="UniPathway" id="UPA00034">
    <property type="reaction ID" value="UER00018"/>
</dbReference>
<keyword evidence="12" id="KW-0963">Cytoplasm</keyword>
<dbReference type="SUPFAM" id="SSF55347">
    <property type="entry name" value="Glyceraldehyde-3-phosphate dehydrogenase-like, C-terminal domain"/>
    <property type="match status" value="1"/>
</dbReference>
<comment type="subunit">
    <text evidence="12">Homotetramer.</text>
</comment>
<dbReference type="GO" id="GO:0005737">
    <property type="term" value="C:cytoplasm"/>
    <property type="evidence" value="ECO:0007669"/>
    <property type="project" value="UniProtKB-SubCell"/>
</dbReference>
<evidence type="ECO:0000256" key="9">
    <source>
        <dbReference type="ARBA" id="ARBA00038983"/>
    </source>
</evidence>
<dbReference type="Gene3D" id="3.40.50.720">
    <property type="entry name" value="NAD(P)-binding Rossmann-like Domain"/>
    <property type="match status" value="1"/>
</dbReference>
<comment type="caution">
    <text evidence="12">Was originally thought to be a dihydrodipicolinate reductase (DHDPR), catalyzing the conversion of dihydrodipicolinate to tetrahydrodipicolinate. However, it was shown in E.coli that the substrate of the enzymatic reaction is not dihydrodipicolinate (DHDP) but in fact (2S,4S)-4-hydroxy-2,3,4,5-tetrahydrodipicolinic acid (HTPA), the product released by the DapA-catalyzed reaction.</text>
</comment>
<dbReference type="InterPro" id="IPR036291">
    <property type="entry name" value="NAD(P)-bd_dom_sf"/>
</dbReference>
<evidence type="ECO:0000256" key="6">
    <source>
        <dbReference type="ARBA" id="ARBA00023027"/>
    </source>
</evidence>
<feature type="active site" description="Proton donor/acceptor" evidence="12">
    <location>
        <position position="157"/>
    </location>
</feature>
<dbReference type="GO" id="GO:0051287">
    <property type="term" value="F:NAD binding"/>
    <property type="evidence" value="ECO:0007669"/>
    <property type="project" value="UniProtKB-UniRule"/>
</dbReference>
<dbReference type="EC" id="1.17.1.8" evidence="9 12"/>
<keyword evidence="16" id="KW-1185">Reference proteome</keyword>
<dbReference type="HAMAP" id="MF_00102">
    <property type="entry name" value="DapB"/>
    <property type="match status" value="1"/>
</dbReference>
<dbReference type="PANTHER" id="PTHR20836:SF0">
    <property type="entry name" value="4-HYDROXY-TETRAHYDRODIPICOLINATE REDUCTASE 1, CHLOROPLASTIC-RELATED"/>
    <property type="match status" value="1"/>
</dbReference>
<comment type="pathway">
    <text evidence="8 12">Amino-acid biosynthesis; L-lysine biosynthesis via DAP pathway; (S)-tetrahydrodipicolinate from L-aspartate: step 4/4.</text>
</comment>
<dbReference type="GO" id="GO:0008839">
    <property type="term" value="F:4-hydroxy-tetrahydrodipicolinate reductase"/>
    <property type="evidence" value="ECO:0007669"/>
    <property type="project" value="UniProtKB-UniRule"/>
</dbReference>
<keyword evidence="3 12" id="KW-0521">NADP</keyword>
<comment type="catalytic activity">
    <reaction evidence="10 12">
        <text>(S)-2,3,4,5-tetrahydrodipicolinate + NADP(+) + H2O = (2S,4S)-4-hydroxy-2,3,4,5-tetrahydrodipicolinate + NADPH + H(+)</text>
        <dbReference type="Rhea" id="RHEA:35331"/>
        <dbReference type="ChEBI" id="CHEBI:15377"/>
        <dbReference type="ChEBI" id="CHEBI:15378"/>
        <dbReference type="ChEBI" id="CHEBI:16845"/>
        <dbReference type="ChEBI" id="CHEBI:57783"/>
        <dbReference type="ChEBI" id="CHEBI:58349"/>
        <dbReference type="ChEBI" id="CHEBI:67139"/>
        <dbReference type="EC" id="1.17.1.8"/>
    </reaction>
</comment>
<comment type="similarity">
    <text evidence="1 12">Belongs to the DapB family.</text>
</comment>
<gene>
    <name evidence="12 15" type="primary">dapB</name>
    <name evidence="15" type="ORF">CPBP_00052</name>
</gene>
<feature type="binding site" evidence="12">
    <location>
        <begin position="124"/>
        <end position="127"/>
    </location>
    <ligand>
        <name>NAD(+)</name>
        <dbReference type="ChEBI" id="CHEBI:57540"/>
    </ligand>
</feature>
<evidence type="ECO:0000256" key="1">
    <source>
        <dbReference type="ARBA" id="ARBA00006642"/>
    </source>
</evidence>
<dbReference type="AlphaFoldDB" id="A0A7L9RRR2"/>
<dbReference type="Gene3D" id="3.30.360.10">
    <property type="entry name" value="Dihydrodipicolinate Reductase, domain 2"/>
    <property type="match status" value="1"/>
</dbReference>
<feature type="binding site" evidence="12">
    <location>
        <position position="158"/>
    </location>
    <ligand>
        <name>(S)-2,3,4,5-tetrahydrodipicolinate</name>
        <dbReference type="ChEBI" id="CHEBI:16845"/>
    </ligand>
</feature>
<dbReference type="GO" id="GO:0019877">
    <property type="term" value="P:diaminopimelate biosynthetic process"/>
    <property type="evidence" value="ECO:0007669"/>
    <property type="project" value="UniProtKB-UniRule"/>
</dbReference>
<proteinExistence type="inferred from homology"/>
<keyword evidence="4 12" id="KW-0220">Diaminopimelate biosynthesis</keyword>
<sequence>MKNVKVGILGCAGRNGRLLLKEVYGDDVCQLIGGTVREGGAGHGEDLGTLAGLSPLGIYAHAQPGVLFEAADVLIDFTNAATTLRHVDLAIEYQKPIVIGTTGFTDEERSQIIQKSDQTPILLASNMTMGIALLNILVEKVAAVFDESYDIEIVEAHHRHKKDTPSGTTRSLIRAAHRGRKDDDKNTFVVHNEPGEREKGSIGVGVVRGGNEIGTHSVCFYGDEETLELTHRVLDRRIFAKGAVRAAKWLYGKHAGLYRLKDVLKDSDWSIE</sequence>
<dbReference type="GO" id="GO:0050661">
    <property type="term" value="F:NADP binding"/>
    <property type="evidence" value="ECO:0007669"/>
    <property type="project" value="UniProtKB-UniRule"/>
</dbReference>
<protein>
    <recommendedName>
        <fullName evidence="9 12">4-hydroxy-tetrahydrodipicolinate reductase</fullName>
        <shortName evidence="12">HTPA reductase</shortName>
        <ecNumber evidence="9 12">1.17.1.8</ecNumber>
    </recommendedName>
</protein>
<keyword evidence="5 12" id="KW-0560">Oxidoreductase</keyword>
<keyword evidence="2 12" id="KW-0028">Amino-acid biosynthesis</keyword>
<evidence type="ECO:0000259" key="13">
    <source>
        <dbReference type="Pfam" id="PF01113"/>
    </source>
</evidence>
<dbReference type="GO" id="GO:0016726">
    <property type="term" value="F:oxidoreductase activity, acting on CH or CH2 groups, NAD or NADP as acceptor"/>
    <property type="evidence" value="ECO:0007669"/>
    <property type="project" value="UniProtKB-UniRule"/>
</dbReference>
<feature type="binding site" evidence="12">
    <location>
        <begin position="167"/>
        <end position="168"/>
    </location>
    <ligand>
        <name>(S)-2,3,4,5-tetrahydrodipicolinate</name>
        <dbReference type="ChEBI" id="CHEBI:16845"/>
    </ligand>
</feature>
<comment type="catalytic activity">
    <reaction evidence="11 12">
        <text>(S)-2,3,4,5-tetrahydrodipicolinate + NAD(+) + H2O = (2S,4S)-4-hydroxy-2,3,4,5-tetrahydrodipicolinate + NADH + H(+)</text>
        <dbReference type="Rhea" id="RHEA:35323"/>
        <dbReference type="ChEBI" id="CHEBI:15377"/>
        <dbReference type="ChEBI" id="CHEBI:15378"/>
        <dbReference type="ChEBI" id="CHEBI:16845"/>
        <dbReference type="ChEBI" id="CHEBI:57540"/>
        <dbReference type="ChEBI" id="CHEBI:57945"/>
        <dbReference type="ChEBI" id="CHEBI:67139"/>
        <dbReference type="EC" id="1.17.1.8"/>
    </reaction>
</comment>
<dbReference type="InterPro" id="IPR023940">
    <property type="entry name" value="DHDPR_bac"/>
</dbReference>
<dbReference type="KEGG" id="pbal:CPBP_00052"/>
<dbReference type="SUPFAM" id="SSF51735">
    <property type="entry name" value="NAD(P)-binding Rossmann-fold domains"/>
    <property type="match status" value="1"/>
</dbReference>
<keyword evidence="6 12" id="KW-0520">NAD</keyword>
<dbReference type="EMBL" id="CP054719">
    <property type="protein sequence ID" value="QOL19303.1"/>
    <property type="molecule type" value="Genomic_DNA"/>
</dbReference>
<name>A0A7L9RRR2_9PROT</name>
<evidence type="ECO:0000256" key="8">
    <source>
        <dbReference type="ARBA" id="ARBA00037922"/>
    </source>
</evidence>
<evidence type="ECO:0000256" key="3">
    <source>
        <dbReference type="ARBA" id="ARBA00022857"/>
    </source>
</evidence>
<evidence type="ECO:0000313" key="16">
    <source>
        <dbReference type="Proteomes" id="UP000594001"/>
    </source>
</evidence>
<organism evidence="15 16">
    <name type="scientific">Candidatus Bodocaedibacter vickermanii</name>
    <dbReference type="NCBI Taxonomy" id="2741701"/>
    <lineage>
        <taxon>Bacteria</taxon>
        <taxon>Pseudomonadati</taxon>
        <taxon>Pseudomonadota</taxon>
        <taxon>Alphaproteobacteria</taxon>
        <taxon>Holosporales</taxon>
        <taxon>Candidatus Paracaedibacteraceae</taxon>
        <taxon>Candidatus Bodocaedibacter</taxon>
    </lineage>
</organism>
<dbReference type="Proteomes" id="UP000594001">
    <property type="component" value="Chromosome"/>
</dbReference>
<evidence type="ECO:0000256" key="4">
    <source>
        <dbReference type="ARBA" id="ARBA00022915"/>
    </source>
</evidence>
<dbReference type="InterPro" id="IPR000846">
    <property type="entry name" value="DapB_N"/>
</dbReference>
<dbReference type="Pfam" id="PF01113">
    <property type="entry name" value="DapB_N"/>
    <property type="match status" value="1"/>
</dbReference>
<dbReference type="PANTHER" id="PTHR20836">
    <property type="entry name" value="DIHYDRODIPICOLINATE REDUCTASE"/>
    <property type="match status" value="1"/>
</dbReference>
<evidence type="ECO:0000256" key="5">
    <source>
        <dbReference type="ARBA" id="ARBA00023002"/>
    </source>
</evidence>
<dbReference type="NCBIfam" id="TIGR00036">
    <property type="entry name" value="dapB"/>
    <property type="match status" value="1"/>
</dbReference>
<comment type="subcellular location">
    <subcellularLocation>
        <location evidence="12">Cytoplasm</location>
    </subcellularLocation>
</comment>